<dbReference type="Gene3D" id="2.60.120.650">
    <property type="entry name" value="Cupin"/>
    <property type="match status" value="1"/>
</dbReference>
<dbReference type="GO" id="GO:0005634">
    <property type="term" value="C:nucleus"/>
    <property type="evidence" value="ECO:0007669"/>
    <property type="project" value="UniProtKB-SubCell"/>
</dbReference>
<dbReference type="PROSITE" id="PS50089">
    <property type="entry name" value="ZF_RING_2"/>
    <property type="match status" value="1"/>
</dbReference>
<evidence type="ECO:0000259" key="10">
    <source>
        <dbReference type="PROSITE" id="PS51184"/>
    </source>
</evidence>
<feature type="compositionally biased region" description="Basic and acidic residues" evidence="8">
    <location>
        <begin position="235"/>
        <end position="246"/>
    </location>
</feature>
<keyword evidence="6" id="KW-0539">Nucleus</keyword>
<dbReference type="InterPro" id="IPR045109">
    <property type="entry name" value="LSDs-like"/>
</dbReference>
<evidence type="ECO:0000256" key="4">
    <source>
        <dbReference type="ARBA" id="ARBA00023015"/>
    </source>
</evidence>
<comment type="subcellular location">
    <subcellularLocation>
        <location evidence="1">Nucleus</location>
    </subcellularLocation>
</comment>
<keyword evidence="12" id="KW-1185">Reference proteome</keyword>
<accession>A0A9K3N0N9</accession>
<evidence type="ECO:0000313" key="12">
    <source>
        <dbReference type="Proteomes" id="UP000215914"/>
    </source>
</evidence>
<dbReference type="GO" id="GO:0032454">
    <property type="term" value="F:histone H3K9 demethylase activity"/>
    <property type="evidence" value="ECO:0007669"/>
    <property type="project" value="InterPro"/>
</dbReference>
<dbReference type="Pfam" id="PF02373">
    <property type="entry name" value="JmjC"/>
    <property type="match status" value="1"/>
</dbReference>
<comment type="caution">
    <text evidence="11">The sequence shown here is derived from an EMBL/GenBank/DDBJ whole genome shotgun (WGS) entry which is preliminary data.</text>
</comment>
<evidence type="ECO:0000256" key="6">
    <source>
        <dbReference type="ARBA" id="ARBA00023242"/>
    </source>
</evidence>
<feature type="domain" description="RING-type" evidence="9">
    <location>
        <begin position="402"/>
        <end position="449"/>
    </location>
</feature>
<reference evidence="11" key="1">
    <citation type="journal article" date="2017" name="Nature">
        <title>The sunflower genome provides insights into oil metabolism, flowering and Asterid evolution.</title>
        <authorList>
            <person name="Badouin H."/>
            <person name="Gouzy J."/>
            <person name="Grassa C.J."/>
            <person name="Murat F."/>
            <person name="Staton S.E."/>
            <person name="Cottret L."/>
            <person name="Lelandais-Briere C."/>
            <person name="Owens G.L."/>
            <person name="Carrere S."/>
            <person name="Mayjonade B."/>
            <person name="Legrand L."/>
            <person name="Gill N."/>
            <person name="Kane N.C."/>
            <person name="Bowers J.E."/>
            <person name="Hubner S."/>
            <person name="Bellec A."/>
            <person name="Berard A."/>
            <person name="Berges H."/>
            <person name="Blanchet N."/>
            <person name="Boniface M.C."/>
            <person name="Brunel D."/>
            <person name="Catrice O."/>
            <person name="Chaidir N."/>
            <person name="Claudel C."/>
            <person name="Donnadieu C."/>
            <person name="Faraut T."/>
            <person name="Fievet G."/>
            <person name="Helmstetter N."/>
            <person name="King M."/>
            <person name="Knapp S.J."/>
            <person name="Lai Z."/>
            <person name="Le Paslier M.C."/>
            <person name="Lippi Y."/>
            <person name="Lorenzon L."/>
            <person name="Mandel J.R."/>
            <person name="Marage G."/>
            <person name="Marchand G."/>
            <person name="Marquand E."/>
            <person name="Bret-Mestries E."/>
            <person name="Morien E."/>
            <person name="Nambeesan S."/>
            <person name="Nguyen T."/>
            <person name="Pegot-Espagnet P."/>
            <person name="Pouilly N."/>
            <person name="Raftis F."/>
            <person name="Sallet E."/>
            <person name="Schiex T."/>
            <person name="Thomas J."/>
            <person name="Vandecasteele C."/>
            <person name="Vares D."/>
            <person name="Vear F."/>
            <person name="Vautrin S."/>
            <person name="Crespi M."/>
            <person name="Mangin B."/>
            <person name="Burke J.M."/>
            <person name="Salse J."/>
            <person name="Munos S."/>
            <person name="Vincourt P."/>
            <person name="Rieseberg L.H."/>
            <person name="Langlade N.B."/>
        </authorList>
    </citation>
    <scope>NUCLEOTIDE SEQUENCE</scope>
    <source>
        <tissue evidence="11">Leaves</tissue>
    </source>
</reference>
<proteinExistence type="inferred from homology"/>
<feature type="region of interest" description="Disordered" evidence="8">
    <location>
        <begin position="23"/>
        <end position="51"/>
    </location>
</feature>
<feature type="region of interest" description="Disordered" evidence="8">
    <location>
        <begin position="187"/>
        <end position="320"/>
    </location>
</feature>
<feature type="compositionally biased region" description="Acidic residues" evidence="8">
    <location>
        <begin position="110"/>
        <end position="125"/>
    </location>
</feature>
<dbReference type="Gramene" id="mRNA:HanXRQr2_Chr11g0499601">
    <property type="protein sequence ID" value="mRNA:HanXRQr2_Chr11g0499601"/>
    <property type="gene ID" value="HanXRQr2_Chr11g0499601"/>
</dbReference>
<dbReference type="InterPro" id="IPR003347">
    <property type="entry name" value="JmjC_dom"/>
</dbReference>
<dbReference type="Pfam" id="PF10497">
    <property type="entry name" value="zf-4CXXC_R1"/>
    <property type="match status" value="1"/>
</dbReference>
<feature type="compositionally biased region" description="Polar residues" evidence="8">
    <location>
        <begin position="355"/>
        <end position="371"/>
    </location>
</feature>
<feature type="compositionally biased region" description="Acidic residues" evidence="8">
    <location>
        <begin position="298"/>
        <end position="320"/>
    </location>
</feature>
<keyword evidence="3" id="KW-0479">Metal-binding</keyword>
<evidence type="ECO:0000256" key="8">
    <source>
        <dbReference type="SAM" id="MobiDB-lite"/>
    </source>
</evidence>
<feature type="compositionally biased region" description="Polar residues" evidence="8">
    <location>
        <begin position="911"/>
        <end position="921"/>
    </location>
</feature>
<feature type="region of interest" description="Disordered" evidence="8">
    <location>
        <begin position="896"/>
        <end position="929"/>
    </location>
</feature>
<feature type="region of interest" description="Disordered" evidence="8">
    <location>
        <begin position="97"/>
        <end position="170"/>
    </location>
</feature>
<evidence type="ECO:0000256" key="7">
    <source>
        <dbReference type="PROSITE-ProRule" id="PRU00175"/>
    </source>
</evidence>
<name>A0A9K3N0N9_HELAN</name>
<feature type="region of interest" description="Disordered" evidence="8">
    <location>
        <begin position="353"/>
        <end position="395"/>
    </location>
</feature>
<dbReference type="PROSITE" id="PS51184">
    <property type="entry name" value="JMJC"/>
    <property type="match status" value="1"/>
</dbReference>
<dbReference type="AlphaFoldDB" id="A0A9K3N0N9"/>
<keyword evidence="7" id="KW-0863">Zinc-finger</keyword>
<organism evidence="11 12">
    <name type="scientific">Helianthus annuus</name>
    <name type="common">Common sunflower</name>
    <dbReference type="NCBI Taxonomy" id="4232"/>
    <lineage>
        <taxon>Eukaryota</taxon>
        <taxon>Viridiplantae</taxon>
        <taxon>Streptophyta</taxon>
        <taxon>Embryophyta</taxon>
        <taxon>Tracheophyta</taxon>
        <taxon>Spermatophyta</taxon>
        <taxon>Magnoliopsida</taxon>
        <taxon>eudicotyledons</taxon>
        <taxon>Gunneridae</taxon>
        <taxon>Pentapetalae</taxon>
        <taxon>asterids</taxon>
        <taxon>campanulids</taxon>
        <taxon>Asterales</taxon>
        <taxon>Asteraceae</taxon>
        <taxon>Asteroideae</taxon>
        <taxon>Heliantheae alliance</taxon>
        <taxon>Heliantheae</taxon>
        <taxon>Helianthus</taxon>
    </lineage>
</organism>
<dbReference type="EMBL" id="MNCJ02000326">
    <property type="protein sequence ID" value="KAF5782737.1"/>
    <property type="molecule type" value="Genomic_DNA"/>
</dbReference>
<gene>
    <name evidence="11" type="ORF">HanXRQr2_Chr11g0499601</name>
</gene>
<dbReference type="InterPro" id="IPR018866">
    <property type="entry name" value="Znf-4CXXC_R1"/>
</dbReference>
<sequence length="1139" mass="129543">MEVVFPKENHMSRYVTVEKKRKVHKLMNSQKDDDNGSSMKRTRTSSRKEMFFGESEEEIAIRKGTLTFKTKKLSTTVKTRGINGLCKKSNVSLSEKTLVKVENDASGSGSDEDYNEEEEEDDDCDFTPYPLRRSKASKYKRKNRKDFRTSNKKESSNKKQCATTDNQEDNLEEELCKKSNVLLSEKTLAKVENDASGSGSDEDYNEEEDDDDCDFTPYPSRRSKASKYKRKNRKDFRTSNKKESSNKKQCATTDNQEDNLEEELTDSSPHDVRISRSRRSVSSGNKLVKDGMFYGDWKDDEEYGTEDEEDEEDDDADEDGNTLLTMELNDVKTNGSIKGGKIEKDVDFIEERKQTSFAKSDPSRSSSSNETIMKRRNKETGECSSASSGGTDQKNGNEHLKCHQCKRNDRKIVVPCIKCDKIVYCIQCIRQWYPQLSEEDIAESCPCCRGNCNCNLCLHSNSKMPSVDLTDAEKLQHLHHVISSLLPFLKQIREEQNKEIAVEARVRGVPESSVTIGQTNCFTDERVYCNHCSTSIIDLHRSCPKCSYELCLSCCHEIRNTGLLAQRKVDFGYSNRGFEYIHGGDPLQSSVHVNNPNSHCDSEVKWVGNDDGSLFCAPKEMGGCGDCSLELKHILQADWLSNLEAKAGSVLNKFKIEQPNIATSSFTTSGETETYLKAADREESNDNHLYYPDSEEVLGSEELIRFRHHLAKGEPVIVKKVLDHTPGLSWEPTVMWRALCEHVDPNVSSKMSQVKAIDCLAGCEVEISTRKFFKGYAEGRQYLNSWPEMLKLKDWPPSDKFEDLLPRHCDEFISALPFQVYTDPRAGFLNLAVKLPSAVLKPDLGPKTYIAYGMAEELGRGDSVTKLHCDMSDAVNILTHTAEVSLSNEQKMAIQELKRRHHSQDEREKNGTPSECATGSSVKKEEEYDNVSSINKEVVKKEVHTSVEEEEYNNVLSINKEGKCEEASDVSHDLAPQEDVAEETGGALWDIFRREDATKLQEFLLKHSTEFRHTYCCPVEQVYHPIHDQSFYLTLEHKRRLKEEYGIEPWTFEQRLGEAVFIPAGCPHQVRNLKSCTKVAVDFVSPENIQQCIRLTEEFRKLPVNHKAKEDKLEVKKMIIYAMHQAVIDIEELTACPKI</sequence>
<comment type="similarity">
    <text evidence="2">Belongs to the JARID1 histone demethylase family.</text>
</comment>
<dbReference type="PANTHER" id="PTHR12549">
    <property type="entry name" value="JMJC DOMAIN-CONTAINING HISTONE DEMETHYLATION PROTEIN"/>
    <property type="match status" value="1"/>
</dbReference>
<feature type="compositionally biased region" description="Basic and acidic residues" evidence="8">
    <location>
        <begin position="146"/>
        <end position="157"/>
    </location>
</feature>
<dbReference type="SMART" id="SM00558">
    <property type="entry name" value="JmjC"/>
    <property type="match status" value="1"/>
</dbReference>
<dbReference type="GO" id="GO:0008270">
    <property type="term" value="F:zinc ion binding"/>
    <property type="evidence" value="ECO:0007669"/>
    <property type="project" value="UniProtKB-KW"/>
</dbReference>
<evidence type="ECO:0000256" key="3">
    <source>
        <dbReference type="ARBA" id="ARBA00022723"/>
    </source>
</evidence>
<protein>
    <submittedName>
        <fullName evidence="11">Transcription factor C2H2 family</fullName>
    </submittedName>
</protein>
<dbReference type="SUPFAM" id="SSF51197">
    <property type="entry name" value="Clavaminate synthase-like"/>
    <property type="match status" value="1"/>
</dbReference>
<feature type="compositionally biased region" description="Polar residues" evidence="8">
    <location>
        <begin position="382"/>
        <end position="394"/>
    </location>
</feature>
<evidence type="ECO:0000259" key="9">
    <source>
        <dbReference type="PROSITE" id="PS50089"/>
    </source>
</evidence>
<reference evidence="11" key="2">
    <citation type="submission" date="2020-06" db="EMBL/GenBank/DDBJ databases">
        <title>Helianthus annuus Genome sequencing and assembly Release 2.</title>
        <authorList>
            <person name="Gouzy J."/>
            <person name="Langlade N."/>
            <person name="Munos S."/>
        </authorList>
    </citation>
    <scope>NUCLEOTIDE SEQUENCE</scope>
    <source>
        <tissue evidence="11">Leaves</tissue>
    </source>
</reference>
<evidence type="ECO:0000313" key="11">
    <source>
        <dbReference type="EMBL" id="KAF5782737.1"/>
    </source>
</evidence>
<keyword evidence="5" id="KW-0804">Transcription</keyword>
<feature type="compositionally biased region" description="Acidic residues" evidence="8">
    <location>
        <begin position="255"/>
        <end position="265"/>
    </location>
</feature>
<keyword evidence="7" id="KW-0862">Zinc</keyword>
<keyword evidence="4" id="KW-0805">Transcription regulation</keyword>
<evidence type="ECO:0000256" key="1">
    <source>
        <dbReference type="ARBA" id="ARBA00004123"/>
    </source>
</evidence>
<dbReference type="InterPro" id="IPR001841">
    <property type="entry name" value="Znf_RING"/>
</dbReference>
<evidence type="ECO:0000256" key="5">
    <source>
        <dbReference type="ARBA" id="ARBA00023163"/>
    </source>
</evidence>
<dbReference type="Proteomes" id="UP000215914">
    <property type="component" value="Unassembled WGS sequence"/>
</dbReference>
<dbReference type="PANTHER" id="PTHR12549:SF37">
    <property type="entry name" value="LYSINE-SPECIFIC DEMETHYLASE JMJ26"/>
    <property type="match status" value="1"/>
</dbReference>
<evidence type="ECO:0000256" key="2">
    <source>
        <dbReference type="ARBA" id="ARBA00006801"/>
    </source>
</evidence>
<feature type="domain" description="JmjC" evidence="10">
    <location>
        <begin position="824"/>
        <end position="1100"/>
    </location>
</feature>
<dbReference type="CDD" id="cd02208">
    <property type="entry name" value="cupin_RmlC-like"/>
    <property type="match status" value="1"/>
</dbReference>
<feature type="compositionally biased region" description="Basic residues" evidence="8">
    <location>
        <begin position="221"/>
        <end position="234"/>
    </location>
</feature>
<feature type="compositionally biased region" description="Basic residues" evidence="8">
    <location>
        <begin position="132"/>
        <end position="145"/>
    </location>
</feature>
<feature type="compositionally biased region" description="Acidic residues" evidence="8">
    <location>
        <begin position="200"/>
        <end position="214"/>
    </location>
</feature>